<dbReference type="OrthoDB" id="6243810at2759"/>
<dbReference type="SMART" id="SM00364">
    <property type="entry name" value="LRR_BAC"/>
    <property type="match status" value="2"/>
</dbReference>
<dbReference type="EMBL" id="NIRI02000013">
    <property type="protein sequence ID" value="KAG5452740.1"/>
    <property type="molecule type" value="Genomic_DNA"/>
</dbReference>
<reference evidence="4 5" key="1">
    <citation type="journal article" date="2018" name="Biotechnol. Adv.">
        <title>Improved genomic resources and new bioinformatic workflow for the carcinogenic parasite Clonorchis sinensis: Biotechnological implications.</title>
        <authorList>
            <person name="Wang D."/>
            <person name="Korhonen P.K."/>
            <person name="Gasser R.B."/>
            <person name="Young N.D."/>
        </authorList>
    </citation>
    <scope>NUCLEOTIDE SEQUENCE [LARGE SCALE GENOMIC DNA]</scope>
    <source>
        <strain evidence="4">Cs-k2</strain>
    </source>
</reference>
<feature type="region of interest" description="Disordered" evidence="3">
    <location>
        <begin position="306"/>
        <end position="343"/>
    </location>
</feature>
<reference evidence="4 5" key="2">
    <citation type="journal article" date="2021" name="Genomics">
        <title>High-quality reference genome for Clonorchis sinensis.</title>
        <authorList>
            <person name="Young N.D."/>
            <person name="Stroehlein A.J."/>
            <person name="Kinkar L."/>
            <person name="Wang T."/>
            <person name="Sohn W.M."/>
            <person name="Chang B.C.H."/>
            <person name="Kaur P."/>
            <person name="Weisz D."/>
            <person name="Dudchenko O."/>
            <person name="Aiden E.L."/>
            <person name="Korhonen P.K."/>
            <person name="Gasser R.B."/>
        </authorList>
    </citation>
    <scope>NUCLEOTIDE SEQUENCE [LARGE SCALE GENOMIC DNA]</scope>
    <source>
        <strain evidence="4">Cs-k2</strain>
    </source>
</reference>
<evidence type="ECO:0000313" key="4">
    <source>
        <dbReference type="EMBL" id="KAG5452740.1"/>
    </source>
</evidence>
<proteinExistence type="predicted"/>
<dbReference type="SUPFAM" id="SSF52058">
    <property type="entry name" value="L domain-like"/>
    <property type="match status" value="1"/>
</dbReference>
<keyword evidence="1" id="KW-0433">Leucine-rich repeat</keyword>
<feature type="compositionally biased region" description="Polar residues" evidence="3">
    <location>
        <begin position="495"/>
        <end position="507"/>
    </location>
</feature>
<dbReference type="PANTHER" id="PTHR48051">
    <property type="match status" value="1"/>
</dbReference>
<feature type="region of interest" description="Disordered" evidence="3">
    <location>
        <begin position="384"/>
        <end position="459"/>
    </location>
</feature>
<evidence type="ECO:0000313" key="5">
    <source>
        <dbReference type="Proteomes" id="UP000286415"/>
    </source>
</evidence>
<feature type="compositionally biased region" description="Basic and acidic residues" evidence="3">
    <location>
        <begin position="531"/>
        <end position="547"/>
    </location>
</feature>
<sequence>MSRWFVVPSSAQNPWEKDPHETTKDIHVGGPMCSDVKDCTNYGLHDIPNEIFKDIYVSKLIFPHNNLTQLPQYFAELRLITHVDFSHNKFISFPSVLIELPYLKILVISHNLLSTIPDDFRKLQRLEELNISRNKFREFPDSVCRNSSILSLVAHGNHFLSLPKEIGLMTSLRLLDLRKTGLTELPDSLQHLINLEILRLDGNPLHTPPLCVASRGLAHVMAFLVLHSLGYRRNSSGRQPSERKMCCGLCETEDVGFKNPVRSAAESEFSSLDRRSYTSPPGLIAVEKYSLPSFRNSVKHQTAAGHLAGQHISPECSPTRRYRPKDSSRARPDSGYSTFGCSGGNAEPMKPYVSETSPVQSHAIGSAENTSTLKIFTRQDSIGSQRSFSAQQDTSVEAELEFSDAAPSEMSETRRSPTTVPDRSMEHTTENNPQEDRSNLPMFQSHNPHRHNGAGQKHAYESHWGTRKNHAGANLNNQRTLSSAHLSPRMLSRTDTITVHSGSTSTLPGWVGTKPEENTHVHFLPSRRVHQPKESAECITGHREPRLGESSVDSESNSRKLTSPRLPANKELTTTHVEKTNPMQRRKPNAQDRLPQRSSGTTENRSSRRAAANQNGYTSSKPAYVTSLEQLNAQRDVYQSSNPHFIGHQRQRPSASKNRSTLSRVGVSLFIPSERAIRYPVPTHDGHRIQNIGSKENIVWDSLTRADLERIYRLKEILETGLNCQLPRRLEELVIVLRSGVHLADWLSRMLGPTSNIRVYDPAATMRTSDLIKYFRVNLRRCRELMEHHCVPKEKLFSIEDLLNTKTPTGILSLATSVLYLCNILSGSPRSPKHQIPRENQQDDSYTKSEYKPQSTTPSARHRKQPGLHSPRPRSTQSSWPQHLCSDV</sequence>
<gene>
    <name evidence="4" type="ORF">CSKR_102169</name>
</gene>
<feature type="region of interest" description="Disordered" evidence="3">
    <location>
        <begin position="526"/>
        <end position="620"/>
    </location>
</feature>
<dbReference type="PANTHER" id="PTHR48051:SF1">
    <property type="entry name" value="RAS SUPPRESSOR PROTEIN 1"/>
    <property type="match status" value="1"/>
</dbReference>
<dbReference type="Gene3D" id="3.80.10.10">
    <property type="entry name" value="Ribonuclease Inhibitor"/>
    <property type="match status" value="1"/>
</dbReference>
<dbReference type="GO" id="GO:0005737">
    <property type="term" value="C:cytoplasm"/>
    <property type="evidence" value="ECO:0007669"/>
    <property type="project" value="TreeGrafter"/>
</dbReference>
<dbReference type="InterPro" id="IPR032675">
    <property type="entry name" value="LRR_dom_sf"/>
</dbReference>
<dbReference type="InterPro" id="IPR003591">
    <property type="entry name" value="Leu-rich_rpt_typical-subtyp"/>
</dbReference>
<dbReference type="Pfam" id="PF13855">
    <property type="entry name" value="LRR_8"/>
    <property type="match status" value="1"/>
</dbReference>
<feature type="compositionally biased region" description="Basic and acidic residues" evidence="3">
    <location>
        <begin position="836"/>
        <end position="851"/>
    </location>
</feature>
<keyword evidence="5" id="KW-1185">Reference proteome</keyword>
<name>A0A8T1MUI5_CLOSI</name>
<dbReference type="InterPro" id="IPR050216">
    <property type="entry name" value="LRR_domain-containing"/>
</dbReference>
<dbReference type="AlphaFoldDB" id="A0A8T1MUI5"/>
<accession>A0A8T1MUI5</accession>
<dbReference type="SUPFAM" id="SSF47576">
    <property type="entry name" value="Calponin-homology domain, CH-domain"/>
    <property type="match status" value="1"/>
</dbReference>
<protein>
    <submittedName>
        <fullName evidence="4">Uncharacterized protein</fullName>
    </submittedName>
</protein>
<keyword evidence="2" id="KW-0677">Repeat</keyword>
<evidence type="ECO:0000256" key="2">
    <source>
        <dbReference type="ARBA" id="ARBA00022737"/>
    </source>
</evidence>
<feature type="compositionally biased region" description="Polar residues" evidence="3">
    <location>
        <begin position="384"/>
        <end position="395"/>
    </location>
</feature>
<dbReference type="SMART" id="SM00369">
    <property type="entry name" value="LRR_TYP"/>
    <property type="match status" value="4"/>
</dbReference>
<evidence type="ECO:0000256" key="3">
    <source>
        <dbReference type="SAM" id="MobiDB-lite"/>
    </source>
</evidence>
<feature type="region of interest" description="Disordered" evidence="3">
    <location>
        <begin position="1"/>
        <end position="23"/>
    </location>
</feature>
<dbReference type="Proteomes" id="UP000286415">
    <property type="component" value="Unassembled WGS sequence"/>
</dbReference>
<feature type="compositionally biased region" description="Basic and acidic residues" evidence="3">
    <location>
        <begin position="423"/>
        <end position="438"/>
    </location>
</feature>
<evidence type="ECO:0000256" key="1">
    <source>
        <dbReference type="ARBA" id="ARBA00022614"/>
    </source>
</evidence>
<dbReference type="InterPro" id="IPR001611">
    <property type="entry name" value="Leu-rich_rpt"/>
</dbReference>
<feature type="region of interest" description="Disordered" evidence="3">
    <location>
        <begin position="830"/>
        <end position="888"/>
    </location>
</feature>
<dbReference type="InterPro" id="IPR036872">
    <property type="entry name" value="CH_dom_sf"/>
</dbReference>
<comment type="caution">
    <text evidence="4">The sequence shown here is derived from an EMBL/GenBank/DDBJ whole genome shotgun (WGS) entry which is preliminary data.</text>
</comment>
<organism evidence="4 5">
    <name type="scientific">Clonorchis sinensis</name>
    <name type="common">Chinese liver fluke</name>
    <dbReference type="NCBI Taxonomy" id="79923"/>
    <lineage>
        <taxon>Eukaryota</taxon>
        <taxon>Metazoa</taxon>
        <taxon>Spiralia</taxon>
        <taxon>Lophotrochozoa</taxon>
        <taxon>Platyhelminthes</taxon>
        <taxon>Trematoda</taxon>
        <taxon>Digenea</taxon>
        <taxon>Opisthorchiida</taxon>
        <taxon>Opisthorchiata</taxon>
        <taxon>Opisthorchiidae</taxon>
        <taxon>Clonorchis</taxon>
    </lineage>
</organism>
<feature type="compositionally biased region" description="Polar residues" evidence="3">
    <location>
        <begin position="551"/>
        <end position="561"/>
    </location>
</feature>
<feature type="region of interest" description="Disordered" evidence="3">
    <location>
        <begin position="495"/>
        <end position="514"/>
    </location>
</feature>